<evidence type="ECO:0000313" key="1">
    <source>
        <dbReference type="EMBL" id="MBX49114.1"/>
    </source>
</evidence>
<reference evidence="1" key="1">
    <citation type="submission" date="2018-02" db="EMBL/GenBank/DDBJ databases">
        <title>Rhizophora mucronata_Transcriptome.</title>
        <authorList>
            <person name="Meera S.P."/>
            <person name="Sreeshan A."/>
            <person name="Augustine A."/>
        </authorList>
    </citation>
    <scope>NUCLEOTIDE SEQUENCE</scope>
    <source>
        <tissue evidence="1">Leaf</tissue>
    </source>
</reference>
<accession>A0A2P2P2Z0</accession>
<dbReference type="AlphaFoldDB" id="A0A2P2P2Z0"/>
<proteinExistence type="predicted"/>
<name>A0A2P2P2Z0_RHIMU</name>
<dbReference type="EMBL" id="GGEC01068630">
    <property type="protein sequence ID" value="MBX49114.1"/>
    <property type="molecule type" value="Transcribed_RNA"/>
</dbReference>
<sequence>MLQRIIPFTERSFYVAFLSTGYRSFSQDLKFHTINKKSKI</sequence>
<organism evidence="1">
    <name type="scientific">Rhizophora mucronata</name>
    <name type="common">Asiatic mangrove</name>
    <dbReference type="NCBI Taxonomy" id="61149"/>
    <lineage>
        <taxon>Eukaryota</taxon>
        <taxon>Viridiplantae</taxon>
        <taxon>Streptophyta</taxon>
        <taxon>Embryophyta</taxon>
        <taxon>Tracheophyta</taxon>
        <taxon>Spermatophyta</taxon>
        <taxon>Magnoliopsida</taxon>
        <taxon>eudicotyledons</taxon>
        <taxon>Gunneridae</taxon>
        <taxon>Pentapetalae</taxon>
        <taxon>rosids</taxon>
        <taxon>fabids</taxon>
        <taxon>Malpighiales</taxon>
        <taxon>Rhizophoraceae</taxon>
        <taxon>Rhizophora</taxon>
    </lineage>
</organism>
<protein>
    <submittedName>
        <fullName evidence="1">Uncharacterized protein</fullName>
    </submittedName>
</protein>